<comment type="function">
    <text evidence="2">NDH-1 shuttles electrons from NADH, via FMN and iron-sulfur (Fe-S) centers, to quinones in the respiratory chain. Couples the redox reaction to proton translocation (for every two electrons transferred, four hydrogen ions are translocated across the cytoplasmic membrane), and thus conserves the redox energy in a proton gradient.</text>
</comment>
<dbReference type="GO" id="GO:0048038">
    <property type="term" value="F:quinone binding"/>
    <property type="evidence" value="ECO:0007669"/>
    <property type="project" value="UniProtKB-UniRule"/>
</dbReference>
<dbReference type="InterPro" id="IPR001457">
    <property type="entry name" value="NADH_UbQ/plastoQ_OxRdtase_su6"/>
</dbReference>
<feature type="transmembrane region" description="Helical" evidence="2">
    <location>
        <begin position="153"/>
        <end position="175"/>
    </location>
</feature>
<feature type="transmembrane region" description="Helical" evidence="2">
    <location>
        <begin position="12"/>
        <end position="35"/>
    </location>
</feature>
<dbReference type="EMBL" id="CP024955">
    <property type="protein sequence ID" value="ATY86233.1"/>
    <property type="molecule type" value="Genomic_DNA"/>
</dbReference>
<keyword evidence="2" id="KW-0472">Membrane</keyword>
<dbReference type="InterPro" id="IPR042106">
    <property type="entry name" value="Nuo/plastoQ_OxRdtase_6_NuoJ"/>
</dbReference>
<organism evidence="3 4">
    <name type="scientific">Kyrpidia spormannii</name>
    <dbReference type="NCBI Taxonomy" id="2055160"/>
    <lineage>
        <taxon>Bacteria</taxon>
        <taxon>Bacillati</taxon>
        <taxon>Bacillota</taxon>
        <taxon>Bacilli</taxon>
        <taxon>Bacillales</taxon>
        <taxon>Alicyclobacillaceae</taxon>
        <taxon>Kyrpidia</taxon>
    </lineage>
</organism>
<keyword evidence="2" id="KW-0874">Quinone</keyword>
<gene>
    <name evidence="3" type="ORF">CVV65_15930</name>
</gene>
<keyword evidence="2" id="KW-1133">Transmembrane helix</keyword>
<dbReference type="GO" id="GO:0005886">
    <property type="term" value="C:plasma membrane"/>
    <property type="evidence" value="ECO:0007669"/>
    <property type="project" value="UniProtKB-SubCell"/>
</dbReference>
<accession>A0A2K8NA99</accession>
<name>A0A2K8NA99_9BACL</name>
<feature type="transmembrane region" description="Helical" evidence="2">
    <location>
        <begin position="42"/>
        <end position="61"/>
    </location>
</feature>
<dbReference type="EC" id="7.1.1.-" evidence="2"/>
<evidence type="ECO:0000313" key="4">
    <source>
        <dbReference type="Proteomes" id="UP000231932"/>
    </source>
</evidence>
<protein>
    <recommendedName>
        <fullName evidence="2">NADH-quinone oxidoreductase subunit J</fullName>
        <ecNumber evidence="2">7.1.1.-</ecNumber>
    </recommendedName>
</protein>
<dbReference type="AlphaFoldDB" id="A0A2K8NA99"/>
<dbReference type="NCBIfam" id="NF005168">
    <property type="entry name" value="PRK06638.2-3"/>
    <property type="match status" value="1"/>
</dbReference>
<dbReference type="KEGG" id="kyr:CVV65_15930"/>
<feature type="transmembrane region" description="Helical" evidence="2">
    <location>
        <begin position="67"/>
        <end position="88"/>
    </location>
</feature>
<proteinExistence type="inferred from homology"/>
<keyword evidence="2" id="KW-0812">Transmembrane</keyword>
<dbReference type="Proteomes" id="UP000231932">
    <property type="component" value="Chromosome"/>
</dbReference>
<dbReference type="Pfam" id="PF00499">
    <property type="entry name" value="Oxidored_q3"/>
    <property type="match status" value="1"/>
</dbReference>
<dbReference type="GO" id="GO:0008137">
    <property type="term" value="F:NADH dehydrogenase (ubiquinone) activity"/>
    <property type="evidence" value="ECO:0007669"/>
    <property type="project" value="UniProtKB-UniRule"/>
</dbReference>
<dbReference type="PANTHER" id="PTHR33269">
    <property type="entry name" value="NADH-UBIQUINONE OXIDOREDUCTASE CHAIN 6"/>
    <property type="match status" value="1"/>
</dbReference>
<keyword evidence="2" id="KW-1003">Cell membrane</keyword>
<dbReference type="OrthoDB" id="9814997at2"/>
<comment type="similarity">
    <text evidence="1 2">Belongs to the complex I subunit 6 family.</text>
</comment>
<reference evidence="4" key="1">
    <citation type="submission" date="2017-11" db="EMBL/GenBank/DDBJ databases">
        <title>Complete Genome Sequence of Kyrpidia sp. Strain EA-1, a thermophilic, hydrogen-oxidizing Bacterium, isolated from the Azores.</title>
        <authorList>
            <person name="Reiner J.E."/>
            <person name="Lapp C.J."/>
            <person name="Bunk B."/>
            <person name="Gescher J."/>
        </authorList>
    </citation>
    <scope>NUCLEOTIDE SEQUENCE [LARGE SCALE GENOMIC DNA]</scope>
    <source>
        <strain evidence="4">EA-1</strain>
    </source>
</reference>
<dbReference type="Gene3D" id="1.20.120.1200">
    <property type="entry name" value="NADH-ubiquinone/plastoquinone oxidoreductase chain 6, subunit NuoJ"/>
    <property type="match status" value="1"/>
</dbReference>
<comment type="subcellular location">
    <subcellularLocation>
        <location evidence="2">Cell membrane</location>
        <topology evidence="2">Multi-pass membrane protein</topology>
    </subcellularLocation>
</comment>
<dbReference type="PANTHER" id="PTHR33269:SF17">
    <property type="entry name" value="NADH-UBIQUINONE OXIDOREDUCTASE CHAIN 6"/>
    <property type="match status" value="1"/>
</dbReference>
<evidence type="ECO:0000256" key="1">
    <source>
        <dbReference type="ARBA" id="ARBA00005698"/>
    </source>
</evidence>
<evidence type="ECO:0000313" key="3">
    <source>
        <dbReference type="EMBL" id="ATY86233.1"/>
    </source>
</evidence>
<keyword evidence="4" id="KW-1185">Reference proteome</keyword>
<sequence length="179" mass="19319">MRAVTNWFGGLAWTGQTVAFFVLAVVVVLAAVMLLQFRKVMYMALSIGLVFLGMAGMYVLLGADFLAFAQILIYAGAITILMLFAIMLTRHDEVEEEERAGLRQWLAGLGAVALGAAMLWAIRTTTWPAAPAQPPWPARNSVTALAETLFTSYVVPFELVSVLLTVALVGAVILARKGD</sequence>
<feature type="transmembrane region" description="Helical" evidence="2">
    <location>
        <begin position="100"/>
        <end position="122"/>
    </location>
</feature>
<keyword evidence="2" id="KW-0520">NAD</keyword>
<comment type="catalytic activity">
    <reaction evidence="2">
        <text>a quinone + NADH + 5 H(+)(in) = a quinol + NAD(+) + 4 H(+)(out)</text>
        <dbReference type="Rhea" id="RHEA:57888"/>
        <dbReference type="ChEBI" id="CHEBI:15378"/>
        <dbReference type="ChEBI" id="CHEBI:24646"/>
        <dbReference type="ChEBI" id="CHEBI:57540"/>
        <dbReference type="ChEBI" id="CHEBI:57945"/>
        <dbReference type="ChEBI" id="CHEBI:132124"/>
    </reaction>
</comment>
<evidence type="ECO:0000256" key="2">
    <source>
        <dbReference type="RuleBase" id="RU004429"/>
    </source>
</evidence>